<dbReference type="OrthoDB" id="8001925at2"/>
<dbReference type="InterPro" id="IPR011690">
    <property type="entry name" value="P_starv_induced_PsiF"/>
</dbReference>
<dbReference type="Proteomes" id="UP000036890">
    <property type="component" value="Unassembled WGS sequence"/>
</dbReference>
<name>A0A0L8ABU5_9GAMM</name>
<dbReference type="RefSeq" id="WP_010484382.1">
    <property type="nucleotide sequence ID" value="NZ_AJLO02000017.1"/>
</dbReference>
<accession>A0A0L8ABU5</accession>
<evidence type="ECO:0000256" key="1">
    <source>
        <dbReference type="SAM" id="SignalP"/>
    </source>
</evidence>
<protein>
    <submittedName>
        <fullName evidence="2">Starvation-inducible protein</fullName>
    </submittedName>
</protein>
<evidence type="ECO:0000313" key="2">
    <source>
        <dbReference type="EMBL" id="KOE99594.1"/>
    </source>
</evidence>
<feature type="chain" id="PRO_5005579645" evidence="1">
    <location>
        <begin position="22"/>
        <end position="97"/>
    </location>
</feature>
<gene>
    <name evidence="2" type="ORF">W7K_08565</name>
</gene>
<dbReference type="Pfam" id="PF07769">
    <property type="entry name" value="PsiF_repeat"/>
    <property type="match status" value="2"/>
</dbReference>
<dbReference type="AlphaFoldDB" id="A0A0L8ABU5"/>
<organism evidence="2 3">
    <name type="scientific">Stenotrophomonas geniculata N1</name>
    <dbReference type="NCBI Taxonomy" id="1167641"/>
    <lineage>
        <taxon>Bacteria</taxon>
        <taxon>Pseudomonadati</taxon>
        <taxon>Pseudomonadota</taxon>
        <taxon>Gammaproteobacteria</taxon>
        <taxon>Lysobacterales</taxon>
        <taxon>Lysobacteraceae</taxon>
        <taxon>Stenotrophomonas</taxon>
    </lineage>
</organism>
<reference evidence="2 3" key="1">
    <citation type="journal article" date="2012" name="J. Bacteriol.">
        <title>Genome sequence of a novel nicotine-degrading strain, Pseudomonas geniculata N1.</title>
        <authorList>
            <person name="Tang H."/>
            <person name="Yu H."/>
            <person name="Tai C."/>
            <person name="Huang K."/>
            <person name="Liu Y."/>
            <person name="Wang L."/>
            <person name="Yao Y."/>
            <person name="Wu G."/>
            <person name="Xu P."/>
        </authorList>
    </citation>
    <scope>NUCLEOTIDE SEQUENCE [LARGE SCALE GENOMIC DNA]</scope>
    <source>
        <strain evidence="2 3">N1</strain>
    </source>
</reference>
<proteinExistence type="predicted"/>
<dbReference type="EMBL" id="AJLO02000017">
    <property type="protein sequence ID" value="KOE99594.1"/>
    <property type="molecule type" value="Genomic_DNA"/>
</dbReference>
<comment type="caution">
    <text evidence="2">The sequence shown here is derived from an EMBL/GenBank/DDBJ whole genome shotgun (WGS) entry which is preliminary data.</text>
</comment>
<sequence length="97" mass="10120">MKASFLLAAVLLVGLPLAANATTPQQQRMAECSAKNKGLKGDAYKTAQSSCLSGHAAETKAATTPQERMRKCNADAGTKKLAGDARKTFMSSCLKAS</sequence>
<evidence type="ECO:0000313" key="3">
    <source>
        <dbReference type="Proteomes" id="UP000036890"/>
    </source>
</evidence>
<keyword evidence="1" id="KW-0732">Signal</keyword>
<feature type="signal peptide" evidence="1">
    <location>
        <begin position="1"/>
        <end position="21"/>
    </location>
</feature>